<keyword evidence="2" id="KW-0472">Membrane</keyword>
<sequence length="313" mass="35215">MKTKKLLFLAIVSGLMTTLLFYLFINRESTVTVDKAVPMAEVVTASLDIGKNEKITEENLSMAEFPENQIHPEAVRDPQSIIGKYASADIKQGEILMLHRIYEAKEEENVISRKISEGFRAVSISTDFVKSVSNQIEPDDFVDVVLSEETPSGESGIKTELILEKVRVLSVGKRLTEKQNNEADTGNESEYLSVTLELKQEDSVKIINAGERGSLHLVLNSQLSSKEEAETGEQREQENPAPDTQLVTLSKRSIIRKEPRLNGYITSIVDQDTKLRFLGKEETDEEGRLWLFIETPDKKQGWISSRIVKQEGE</sequence>
<dbReference type="InterPro" id="IPR031571">
    <property type="entry name" value="RcpC_dom"/>
</dbReference>
<dbReference type="NCBIfam" id="TIGR03177">
    <property type="entry name" value="pilus_cpaB"/>
    <property type="match status" value="1"/>
</dbReference>
<dbReference type="CDD" id="cd11614">
    <property type="entry name" value="SAF_CpaB_FlgA_like"/>
    <property type="match status" value="1"/>
</dbReference>
<dbReference type="Proteomes" id="UP000318667">
    <property type="component" value="Unassembled WGS sequence"/>
</dbReference>
<reference evidence="4 5" key="1">
    <citation type="journal article" date="2015" name="Stand. Genomic Sci.">
        <title>Genomic Encyclopedia of Bacterial and Archaeal Type Strains, Phase III: the genomes of soil and plant-associated and newly described type strains.</title>
        <authorList>
            <person name="Whitman W.B."/>
            <person name="Woyke T."/>
            <person name="Klenk H.P."/>
            <person name="Zhou Y."/>
            <person name="Lilburn T.G."/>
            <person name="Beck B.J."/>
            <person name="De Vos P."/>
            <person name="Vandamme P."/>
            <person name="Eisen J.A."/>
            <person name="Garrity G."/>
            <person name="Hugenholtz P."/>
            <person name="Kyrpides N.C."/>
        </authorList>
    </citation>
    <scope>NUCLEOTIDE SEQUENCE [LARGE SCALE GENOMIC DNA]</scope>
    <source>
        <strain evidence="4 5">CGMCC 1.10115</strain>
    </source>
</reference>
<feature type="domain" description="SAF" evidence="3">
    <location>
        <begin position="40"/>
        <end position="102"/>
    </location>
</feature>
<proteinExistence type="predicted"/>
<keyword evidence="5" id="KW-1185">Reference proteome</keyword>
<name>A0A562JRQ0_9BACI</name>
<dbReference type="Gene3D" id="2.30.30.40">
    <property type="entry name" value="SH3 Domains"/>
    <property type="match status" value="1"/>
</dbReference>
<feature type="region of interest" description="Disordered" evidence="1">
    <location>
        <begin position="222"/>
        <end position="243"/>
    </location>
</feature>
<organism evidence="4 5">
    <name type="scientific">Cytobacillus oceanisediminis</name>
    <dbReference type="NCBI Taxonomy" id="665099"/>
    <lineage>
        <taxon>Bacteria</taxon>
        <taxon>Bacillati</taxon>
        <taxon>Bacillota</taxon>
        <taxon>Bacilli</taxon>
        <taxon>Bacillales</taxon>
        <taxon>Bacillaceae</taxon>
        <taxon>Cytobacillus</taxon>
    </lineage>
</organism>
<feature type="compositionally biased region" description="Basic and acidic residues" evidence="1">
    <location>
        <begin position="225"/>
        <end position="238"/>
    </location>
</feature>
<protein>
    <submittedName>
        <fullName evidence="4">Flp pilus assembly protein CpaB</fullName>
    </submittedName>
</protein>
<dbReference type="EMBL" id="VLKI01000007">
    <property type="protein sequence ID" value="TWH85821.1"/>
    <property type="molecule type" value="Genomic_DNA"/>
</dbReference>
<accession>A0A562JRQ0</accession>
<dbReference type="InterPro" id="IPR013974">
    <property type="entry name" value="SAF"/>
</dbReference>
<dbReference type="SMART" id="SM00858">
    <property type="entry name" value="SAF"/>
    <property type="match status" value="1"/>
</dbReference>
<comment type="caution">
    <text evidence="4">The sequence shown here is derived from an EMBL/GenBank/DDBJ whole genome shotgun (WGS) entry which is preliminary data.</text>
</comment>
<evidence type="ECO:0000256" key="2">
    <source>
        <dbReference type="SAM" id="Phobius"/>
    </source>
</evidence>
<dbReference type="AlphaFoldDB" id="A0A562JRQ0"/>
<dbReference type="OrthoDB" id="1757906at2"/>
<evidence type="ECO:0000313" key="5">
    <source>
        <dbReference type="Proteomes" id="UP000318667"/>
    </source>
</evidence>
<dbReference type="InterPro" id="IPR017592">
    <property type="entry name" value="Pilus_assmbl_Flp-typ_CpaB"/>
</dbReference>
<keyword evidence="2" id="KW-0812">Transmembrane</keyword>
<dbReference type="Gene3D" id="3.90.1210.10">
    <property type="entry name" value="Antifreeze-like/N-acetylneuraminic acid synthase C-terminal domain"/>
    <property type="match status" value="1"/>
</dbReference>
<evidence type="ECO:0000256" key="1">
    <source>
        <dbReference type="SAM" id="MobiDB-lite"/>
    </source>
</evidence>
<gene>
    <name evidence="4" type="ORF">IQ19_02762</name>
</gene>
<evidence type="ECO:0000259" key="3">
    <source>
        <dbReference type="SMART" id="SM00858"/>
    </source>
</evidence>
<dbReference type="Pfam" id="PF08666">
    <property type="entry name" value="SAF"/>
    <property type="match status" value="1"/>
</dbReference>
<evidence type="ECO:0000313" key="4">
    <source>
        <dbReference type="EMBL" id="TWH85821.1"/>
    </source>
</evidence>
<dbReference type="GeneID" id="65403930"/>
<feature type="transmembrane region" description="Helical" evidence="2">
    <location>
        <begin position="7"/>
        <end position="25"/>
    </location>
</feature>
<dbReference type="Pfam" id="PF16976">
    <property type="entry name" value="RcpC"/>
    <property type="match status" value="1"/>
</dbReference>
<dbReference type="RefSeq" id="WP_144542898.1">
    <property type="nucleotide sequence ID" value="NZ_CBCSDC010000012.1"/>
</dbReference>
<keyword evidence="2" id="KW-1133">Transmembrane helix</keyword>